<comment type="caution">
    <text evidence="2">The sequence shown here is derived from an EMBL/GenBank/DDBJ whole genome shotgun (WGS) entry which is preliminary data.</text>
</comment>
<accession>A0A2T5G2V6</accession>
<reference evidence="2 3" key="1">
    <citation type="submission" date="2017-09" db="EMBL/GenBank/DDBJ databases">
        <title>Sphingomonas panjinensis sp.nov., isolated from oil-contaminated soil.</title>
        <authorList>
            <person name="Wang L."/>
            <person name="Chen L."/>
        </authorList>
    </citation>
    <scope>NUCLEOTIDE SEQUENCE [LARGE SCALE GENOMIC DNA]</scope>
    <source>
        <strain evidence="2 3">FW-11</strain>
    </source>
</reference>
<dbReference type="InterPro" id="IPR027417">
    <property type="entry name" value="P-loop_NTPase"/>
</dbReference>
<dbReference type="InterPro" id="IPR050678">
    <property type="entry name" value="DNA_Partitioning_ATPase"/>
</dbReference>
<protein>
    <recommendedName>
        <fullName evidence="1">CobQ/CobB/MinD/ParA nucleotide binding domain-containing protein</fullName>
    </recommendedName>
</protein>
<evidence type="ECO:0000313" key="2">
    <source>
        <dbReference type="EMBL" id="PTQ13478.1"/>
    </source>
</evidence>
<name>A0A2T5G2V6_9SPHN</name>
<dbReference type="Pfam" id="PF01656">
    <property type="entry name" value="CbiA"/>
    <property type="match status" value="1"/>
</dbReference>
<dbReference type="RefSeq" id="WP_107966710.1">
    <property type="nucleotide sequence ID" value="NZ_NWBU01000004.1"/>
</dbReference>
<keyword evidence="3" id="KW-1185">Reference proteome</keyword>
<dbReference type="Gene3D" id="3.40.50.300">
    <property type="entry name" value="P-loop containing nucleotide triphosphate hydrolases"/>
    <property type="match status" value="1"/>
</dbReference>
<proteinExistence type="predicted"/>
<dbReference type="AlphaFoldDB" id="A0A2T5G2V6"/>
<evidence type="ECO:0000313" key="3">
    <source>
        <dbReference type="Proteomes" id="UP000244162"/>
    </source>
</evidence>
<dbReference type="PANTHER" id="PTHR13696:SF99">
    <property type="entry name" value="COBYRINIC ACID AC-DIAMIDE SYNTHASE"/>
    <property type="match status" value="1"/>
</dbReference>
<evidence type="ECO:0000259" key="1">
    <source>
        <dbReference type="Pfam" id="PF01656"/>
    </source>
</evidence>
<gene>
    <name evidence="2" type="ORF">CLG96_05160</name>
</gene>
<organism evidence="2 3">
    <name type="scientific">Sphingomonas oleivorans</name>
    <dbReference type="NCBI Taxonomy" id="1735121"/>
    <lineage>
        <taxon>Bacteria</taxon>
        <taxon>Pseudomonadati</taxon>
        <taxon>Pseudomonadota</taxon>
        <taxon>Alphaproteobacteria</taxon>
        <taxon>Sphingomonadales</taxon>
        <taxon>Sphingomonadaceae</taxon>
        <taxon>Sphingomonas</taxon>
    </lineage>
</organism>
<dbReference type="Proteomes" id="UP000244162">
    <property type="component" value="Unassembled WGS sequence"/>
</dbReference>
<dbReference type="EMBL" id="NWBU01000004">
    <property type="protein sequence ID" value="PTQ13478.1"/>
    <property type="molecule type" value="Genomic_DNA"/>
</dbReference>
<dbReference type="PANTHER" id="PTHR13696">
    <property type="entry name" value="P-LOOP CONTAINING NUCLEOSIDE TRIPHOSPHATE HYDROLASE"/>
    <property type="match status" value="1"/>
</dbReference>
<dbReference type="OrthoDB" id="5288747at2"/>
<dbReference type="InterPro" id="IPR002586">
    <property type="entry name" value="CobQ/CobB/MinD/ParA_Nub-bd_dom"/>
</dbReference>
<sequence>MPLLIVHSPKGGVGCTTVAANLAAWLARGGRPIVAIDFSPYESLALHLERGQRQQPSGVEIWSRAQGHGRDRLIARIDEMLTDERVDDMLMIADIPSGDQATLDALAGRCLIRLCVLAADAGSAALLPSLLRSAPAGADEARIHYVLNMLDERRSVAREFHRLLGAAAGEDLVAVIRRDEAVNEALAMLMPVHDHAPASAAALDLTGLADRVAASLDIERSAQETAS</sequence>
<dbReference type="SUPFAM" id="SSF52540">
    <property type="entry name" value="P-loop containing nucleoside triphosphate hydrolases"/>
    <property type="match status" value="1"/>
</dbReference>
<feature type="domain" description="CobQ/CobB/MinD/ParA nucleotide binding" evidence="1">
    <location>
        <begin position="5"/>
        <end position="191"/>
    </location>
</feature>